<dbReference type="InterPro" id="IPR000477">
    <property type="entry name" value="RT_dom"/>
</dbReference>
<name>A0A484MQ44_9ASTE</name>
<gene>
    <name evidence="3" type="ORF">CCAM_LOCUS32052</name>
</gene>
<dbReference type="EMBL" id="OOIL02004034">
    <property type="protein sequence ID" value="VFQ90276.1"/>
    <property type="molecule type" value="Genomic_DNA"/>
</dbReference>
<dbReference type="Pfam" id="PF14111">
    <property type="entry name" value="DUF4283"/>
    <property type="match status" value="1"/>
</dbReference>
<accession>A0A484MQ44</accession>
<feature type="region of interest" description="Disordered" evidence="1">
    <location>
        <begin position="1"/>
        <end position="22"/>
    </location>
</feature>
<evidence type="ECO:0000256" key="1">
    <source>
        <dbReference type="SAM" id="MobiDB-lite"/>
    </source>
</evidence>
<evidence type="ECO:0000259" key="2">
    <source>
        <dbReference type="PROSITE" id="PS50878"/>
    </source>
</evidence>
<dbReference type="OrthoDB" id="1302181at2759"/>
<evidence type="ECO:0000313" key="4">
    <source>
        <dbReference type="Proteomes" id="UP000595140"/>
    </source>
</evidence>
<reference evidence="3 4" key="1">
    <citation type="submission" date="2018-04" db="EMBL/GenBank/DDBJ databases">
        <authorList>
            <person name="Vogel A."/>
        </authorList>
    </citation>
    <scope>NUCLEOTIDE SEQUENCE [LARGE SCALE GENOMIC DNA]</scope>
</reference>
<dbReference type="Proteomes" id="UP000595140">
    <property type="component" value="Unassembled WGS sequence"/>
</dbReference>
<evidence type="ECO:0000313" key="3">
    <source>
        <dbReference type="EMBL" id="VFQ90276.1"/>
    </source>
</evidence>
<proteinExistence type="predicted"/>
<organism evidence="3 4">
    <name type="scientific">Cuscuta campestris</name>
    <dbReference type="NCBI Taxonomy" id="132261"/>
    <lineage>
        <taxon>Eukaryota</taxon>
        <taxon>Viridiplantae</taxon>
        <taxon>Streptophyta</taxon>
        <taxon>Embryophyta</taxon>
        <taxon>Tracheophyta</taxon>
        <taxon>Spermatophyta</taxon>
        <taxon>Magnoliopsida</taxon>
        <taxon>eudicotyledons</taxon>
        <taxon>Gunneridae</taxon>
        <taxon>Pentapetalae</taxon>
        <taxon>asterids</taxon>
        <taxon>lamiids</taxon>
        <taxon>Solanales</taxon>
        <taxon>Convolvulaceae</taxon>
        <taxon>Cuscuteae</taxon>
        <taxon>Cuscuta</taxon>
        <taxon>Cuscuta subgen. Grammica</taxon>
        <taxon>Cuscuta sect. Cleistogrammica</taxon>
    </lineage>
</organism>
<dbReference type="Pfam" id="PF13966">
    <property type="entry name" value="zf-RVT"/>
    <property type="match status" value="1"/>
</dbReference>
<dbReference type="PANTHER" id="PTHR33116:SF80">
    <property type="entry name" value="REVERSE TRANSCRIPTASE ZINC-BINDING DOMAIN-CONTAINING PROTEIN"/>
    <property type="match status" value="1"/>
</dbReference>
<keyword evidence="4" id="KW-1185">Reference proteome</keyword>
<dbReference type="InterPro" id="IPR026960">
    <property type="entry name" value="RVT-Znf"/>
</dbReference>
<dbReference type="InterPro" id="IPR025558">
    <property type="entry name" value="DUF4283"/>
</dbReference>
<feature type="domain" description="Reverse transcriptase" evidence="2">
    <location>
        <begin position="707"/>
        <end position="987"/>
    </location>
</feature>
<dbReference type="PANTHER" id="PTHR33116">
    <property type="entry name" value="REVERSE TRANSCRIPTASE ZINC-BINDING DOMAIN-CONTAINING PROTEIN-RELATED-RELATED"/>
    <property type="match status" value="1"/>
</dbReference>
<dbReference type="Pfam" id="PF00078">
    <property type="entry name" value="RVT_1"/>
    <property type="match status" value="1"/>
</dbReference>
<dbReference type="CDD" id="cd01650">
    <property type="entry name" value="RT_nLTR_like"/>
    <property type="match status" value="1"/>
</dbReference>
<protein>
    <recommendedName>
        <fullName evidence="2">Reverse transcriptase domain-containing protein</fullName>
    </recommendedName>
</protein>
<sequence>MLSLSKSTETSPTSPAKASGTRSKLFSDLFKTDGAVLKDRPPEKSSFKGCPSISFSKEDVEVFSRRFRFALIGRFRRRPPLSVVRSFLTRLGLVGGFTVGELNSNAVLINFEQDEDYQRFFLRKTWTLGRDIMVVTKWSPNLRPEEDSPIVPVWITIPNLPIHFHDQKALFCITSALGKPLKVDNATLNFAKPKAARVCIEVDVSKSLHQRIHVRHVDEDLFFQVLYEDPPSFCSSCHRLGHTSLSCKPDKLQDKPVVESIPPMKDKGKGVSNDWTTIHRKGKSLKAKVTWVQKPTTLQETPCMPCHEDTPCMPCHEETSKAGARRRPQVHFMGSKEVLFLDTNGLAHSSCDPSIPVVEPTSEQNVSLDLENSCTSDPTSGHIGMDLPLCDLQVDIPVKKTSSSAPPTPQRIRTRSDYKRVFYNAGWADQWDTLSLHHLAKGGSDHCPILFSSKPGVRDGPKSFRFQNMWLLRDDFIQFCKDSWEEVLVFGGMRCLFNKLHHLKAKLSSWNKDQFGNVFDMVKEAEEEASKAEILFEENPSSENKILYNQKKAQLIELTNREYTFWKQKCNLKWLQEGDANTRFFHNLVRSRRRQQRINLLVNDDGNIIDKPEEMEKLAVHHYTNLLNQAEPTASPDIYRHFLDAIPSLIDHRQNDYLMCLPTEEEIKLIIWEMDPNSAAGPDGFNITFLKCCWDFIKTDVVSACQEVFLGLPLPQAVVSANICLLLKVENARKLHDFRPICLSTVASKIATKCIAKRLSTILPLIISEEQAAYVPRRDILDQILITKEMAHHINRKAHGGNLIIKLDMAKAFDKLRWSYLFDILKSFGFSSSFIHMVNNLLSSSKYSVLFNGKPCGYFGQSRGVKQGDPLSPLLFIIASEGFSRNLNKLFIDGLIDRFNCGRNFISISHLSYADDIIIFTSGNSRSIHNLKSFLHNYQLVSGQTINYGKSNFMSGSKINSLTITKLERLLMMPHKSFPFTYLGVPIDLGITRKSHCSHLIQSFDNKLNGWFQKNLDQAGRLVLIKHVLNTLPNYFLAANTIPKAISHLLEQKMARFWWGGGASKHHWISWEKMCYPMEEGGLGIRDLRSLEKAFSLKLWWKFYQDSGLWARFMRAKYWRDGDIFETITDSPVWKRISRVEETASNACNFNEDGSMVWSPEANGSFSLKSAFDLCRPSTSTVASFKYLWMKPQNRKVGVFTWKLFKRCLPIPENLQRLGFHLPSICPFCMADSFSSKHVFIDCPRIEEVWKFFSACLGILHSPSSSINQHFMNWWLRGNNNNIYGFLRLHLPGIICWHIWKELNALLHENKAAFTSSTLIDSISRFVRQWLNAKSPKKLRIADPWLAANQLLPSFPQGPRIRVVKWLAPPRGRLKLNIDASFTPMAKRGAAILRDDEGRFVRAASFLISGSTPYQAEPRD</sequence>
<dbReference type="PROSITE" id="PS50878">
    <property type="entry name" value="RT_POL"/>
    <property type="match status" value="1"/>
</dbReference>